<keyword evidence="3" id="KW-1003">Cell membrane</keyword>
<organism evidence="9 10">
    <name type="scientific">Nonomuraea zeae</name>
    <dbReference type="NCBI Taxonomy" id="1642303"/>
    <lineage>
        <taxon>Bacteria</taxon>
        <taxon>Bacillati</taxon>
        <taxon>Actinomycetota</taxon>
        <taxon>Actinomycetes</taxon>
        <taxon>Streptosporangiales</taxon>
        <taxon>Streptosporangiaceae</taxon>
        <taxon>Nonomuraea</taxon>
    </lineage>
</organism>
<dbReference type="Proteomes" id="UP000306628">
    <property type="component" value="Unassembled WGS sequence"/>
</dbReference>
<keyword evidence="4 7" id="KW-0812">Transmembrane</keyword>
<dbReference type="InterPro" id="IPR035906">
    <property type="entry name" value="MetI-like_sf"/>
</dbReference>
<evidence type="ECO:0000256" key="1">
    <source>
        <dbReference type="ARBA" id="ARBA00004651"/>
    </source>
</evidence>
<dbReference type="OrthoDB" id="9794684at2"/>
<evidence type="ECO:0000256" key="4">
    <source>
        <dbReference type="ARBA" id="ARBA00022692"/>
    </source>
</evidence>
<dbReference type="Pfam" id="PF00528">
    <property type="entry name" value="BPD_transp_1"/>
    <property type="match status" value="1"/>
</dbReference>
<dbReference type="InterPro" id="IPR000515">
    <property type="entry name" value="MetI-like"/>
</dbReference>
<keyword evidence="2 7" id="KW-0813">Transport</keyword>
<evidence type="ECO:0000313" key="9">
    <source>
        <dbReference type="EMBL" id="TMR27280.1"/>
    </source>
</evidence>
<keyword evidence="6 7" id="KW-0472">Membrane</keyword>
<dbReference type="InterPro" id="IPR050901">
    <property type="entry name" value="BP-dep_ABC_trans_perm"/>
</dbReference>
<evidence type="ECO:0000256" key="6">
    <source>
        <dbReference type="ARBA" id="ARBA00023136"/>
    </source>
</evidence>
<dbReference type="GO" id="GO:0005886">
    <property type="term" value="C:plasma membrane"/>
    <property type="evidence" value="ECO:0007669"/>
    <property type="project" value="UniProtKB-SubCell"/>
</dbReference>
<feature type="transmembrane region" description="Helical" evidence="7">
    <location>
        <begin position="75"/>
        <end position="99"/>
    </location>
</feature>
<evidence type="ECO:0000259" key="8">
    <source>
        <dbReference type="PROSITE" id="PS50928"/>
    </source>
</evidence>
<feature type="transmembrane region" description="Helical" evidence="7">
    <location>
        <begin position="246"/>
        <end position="267"/>
    </location>
</feature>
<evidence type="ECO:0000313" key="10">
    <source>
        <dbReference type="Proteomes" id="UP000306628"/>
    </source>
</evidence>
<reference evidence="9 10" key="1">
    <citation type="submission" date="2019-05" db="EMBL/GenBank/DDBJ databases">
        <title>Draft genome sequence of Nonomuraea zeae DSM 100528.</title>
        <authorList>
            <person name="Saricaoglu S."/>
            <person name="Isik K."/>
        </authorList>
    </citation>
    <scope>NUCLEOTIDE SEQUENCE [LARGE SCALE GENOMIC DNA]</scope>
    <source>
        <strain evidence="9 10">DSM 100528</strain>
    </source>
</reference>
<feature type="domain" description="ABC transmembrane type-1" evidence="8">
    <location>
        <begin position="76"/>
        <end position="267"/>
    </location>
</feature>
<evidence type="ECO:0000256" key="7">
    <source>
        <dbReference type="RuleBase" id="RU363032"/>
    </source>
</evidence>
<dbReference type="AlphaFoldDB" id="A0A5S4GLS5"/>
<dbReference type="Gene3D" id="1.10.3720.10">
    <property type="entry name" value="MetI-like"/>
    <property type="match status" value="1"/>
</dbReference>
<dbReference type="PANTHER" id="PTHR32243">
    <property type="entry name" value="MALTOSE TRANSPORT SYSTEM PERMEASE-RELATED"/>
    <property type="match status" value="1"/>
</dbReference>
<keyword evidence="5 7" id="KW-1133">Transmembrane helix</keyword>
<feature type="transmembrane region" description="Helical" evidence="7">
    <location>
        <begin position="145"/>
        <end position="167"/>
    </location>
</feature>
<comment type="similarity">
    <text evidence="7">Belongs to the binding-protein-dependent transport system permease family.</text>
</comment>
<evidence type="ECO:0000256" key="5">
    <source>
        <dbReference type="ARBA" id="ARBA00022989"/>
    </source>
</evidence>
<feature type="transmembrane region" description="Helical" evidence="7">
    <location>
        <begin position="111"/>
        <end position="133"/>
    </location>
</feature>
<dbReference type="PROSITE" id="PS50928">
    <property type="entry name" value="ABC_TM1"/>
    <property type="match status" value="1"/>
</dbReference>
<gene>
    <name evidence="9" type="ORF">ETD85_39720</name>
</gene>
<accession>A0A5S4GLS5</accession>
<dbReference type="PANTHER" id="PTHR32243:SF18">
    <property type="entry name" value="INNER MEMBRANE ABC TRANSPORTER PERMEASE PROTEIN YCJP"/>
    <property type="match status" value="1"/>
</dbReference>
<proteinExistence type="inferred from homology"/>
<dbReference type="CDD" id="cd06261">
    <property type="entry name" value="TM_PBP2"/>
    <property type="match status" value="1"/>
</dbReference>
<feature type="transmembrane region" description="Helical" evidence="7">
    <location>
        <begin position="188"/>
        <end position="210"/>
    </location>
</feature>
<comment type="caution">
    <text evidence="9">The sequence shown here is derived from an EMBL/GenBank/DDBJ whole genome shotgun (WGS) entry which is preliminary data.</text>
</comment>
<dbReference type="GO" id="GO:0055085">
    <property type="term" value="P:transmembrane transport"/>
    <property type="evidence" value="ECO:0007669"/>
    <property type="project" value="InterPro"/>
</dbReference>
<protein>
    <submittedName>
        <fullName evidence="9">Carbohydrate ABC transporter permease</fullName>
    </submittedName>
</protein>
<comment type="subcellular location">
    <subcellularLocation>
        <location evidence="1 7">Cell membrane</location>
        <topology evidence="1 7">Multi-pass membrane protein</topology>
    </subcellularLocation>
</comment>
<feature type="transmembrane region" description="Helical" evidence="7">
    <location>
        <begin position="12"/>
        <end position="36"/>
    </location>
</feature>
<evidence type="ECO:0000256" key="2">
    <source>
        <dbReference type="ARBA" id="ARBA00022448"/>
    </source>
</evidence>
<name>A0A5S4GLS5_9ACTN</name>
<keyword evidence="10" id="KW-1185">Reference proteome</keyword>
<evidence type="ECO:0000256" key="3">
    <source>
        <dbReference type="ARBA" id="ARBA00022475"/>
    </source>
</evidence>
<dbReference type="EMBL" id="VCKX01000173">
    <property type="protein sequence ID" value="TMR27280.1"/>
    <property type="molecule type" value="Genomic_DNA"/>
</dbReference>
<dbReference type="SUPFAM" id="SSF161098">
    <property type="entry name" value="MetI-like"/>
    <property type="match status" value="1"/>
</dbReference>
<sequence>MNSTADGSLRRLATAAKVVVLAVWLLITLFPLYWIVVTSLKPKAEIFSMPLRYWPGQVTFEHYAELFSFADFGTYLLNSLFVSLVAAGSVTVIGVLGGYTLARFAFPGRGALMLAFLVTQMIPLFIALGPLYLLMSDLDLLNRLAGLMLVYVAMLVPFATIIMRGFYERVPVALEEAAQVDGASRIVAMVRVVLPVMLPGIAATFIFAFVQCWNELFLAITFIDSEDAKTIPVAMNSFITQYDIDWGSMAAATVVSVLPTLVLFAAIRRYIVEGLTAGAVKG</sequence>